<gene>
    <name evidence="1" type="ORF">ABI908_24220</name>
</gene>
<dbReference type="Proteomes" id="UP001462502">
    <property type="component" value="Unassembled WGS sequence"/>
</dbReference>
<name>A0ABV0J301_9NEIS</name>
<evidence type="ECO:0000313" key="2">
    <source>
        <dbReference type="Proteomes" id="UP001462502"/>
    </source>
</evidence>
<feature type="non-terminal residue" evidence="1">
    <location>
        <position position="1"/>
    </location>
</feature>
<organism evidence="1 2">
    <name type="scientific">Chromobacterium phragmitis</name>
    <dbReference type="NCBI Taxonomy" id="2202141"/>
    <lineage>
        <taxon>Bacteria</taxon>
        <taxon>Pseudomonadati</taxon>
        <taxon>Pseudomonadota</taxon>
        <taxon>Betaproteobacteria</taxon>
        <taxon>Neisseriales</taxon>
        <taxon>Chromobacteriaceae</taxon>
        <taxon>Chromobacterium</taxon>
    </lineage>
</organism>
<keyword evidence="2" id="KW-1185">Reference proteome</keyword>
<sequence>PSAGKLAITNFVDPEQLRKDVSISDAKLDEELINHSAMLAYYGGLAAKARLQRDKCKTSLEIGEAKLSETIRQRMMDDGQKVTEARLEQLVRCDPKYAMLRQLYDEANAACEQTLVALEAFKQRSSMLIQLASSSRQERGADLAMRGIDAAKESAMAAIRGRVA</sequence>
<reference evidence="1 2" key="1">
    <citation type="submission" date="2024-05" db="EMBL/GenBank/DDBJ databases">
        <authorList>
            <person name="De Oliveira J.P."/>
            <person name="Noriler S.A."/>
            <person name="De Oliveira A.G."/>
            <person name="Sipoli D.S."/>
        </authorList>
    </citation>
    <scope>NUCLEOTIDE SEQUENCE [LARGE SCALE GENOMIC DNA]</scope>
    <source>
        <strain evidence="1 2">LABIM192</strain>
    </source>
</reference>
<dbReference type="RefSeq" id="WP_347950199.1">
    <property type="nucleotide sequence ID" value="NZ_JBDXMI010000015.1"/>
</dbReference>
<dbReference type="EMBL" id="JBDXMI010000015">
    <property type="protein sequence ID" value="MEO9387205.1"/>
    <property type="molecule type" value="Genomic_DNA"/>
</dbReference>
<accession>A0ABV0J301</accession>
<evidence type="ECO:0000313" key="1">
    <source>
        <dbReference type="EMBL" id="MEO9387205.1"/>
    </source>
</evidence>
<proteinExistence type="predicted"/>
<protein>
    <submittedName>
        <fullName evidence="1">Uncharacterized protein</fullName>
    </submittedName>
</protein>
<comment type="caution">
    <text evidence="1">The sequence shown here is derived from an EMBL/GenBank/DDBJ whole genome shotgun (WGS) entry which is preliminary data.</text>
</comment>